<keyword evidence="2" id="KW-0805">Transcription regulation</keyword>
<feature type="domain" description="HTH lysR-type" evidence="5">
    <location>
        <begin position="10"/>
        <end position="67"/>
    </location>
</feature>
<dbReference type="GO" id="GO:0003700">
    <property type="term" value="F:DNA-binding transcription factor activity"/>
    <property type="evidence" value="ECO:0007669"/>
    <property type="project" value="InterPro"/>
</dbReference>
<dbReference type="InterPro" id="IPR058163">
    <property type="entry name" value="LysR-type_TF_proteobact-type"/>
</dbReference>
<protein>
    <submittedName>
        <fullName evidence="6">DNA-binding transcriptional regulator, LysR family</fullName>
    </submittedName>
</protein>
<dbReference type="InterPro" id="IPR036388">
    <property type="entry name" value="WH-like_DNA-bd_sf"/>
</dbReference>
<evidence type="ECO:0000256" key="3">
    <source>
        <dbReference type="ARBA" id="ARBA00023125"/>
    </source>
</evidence>
<dbReference type="GO" id="GO:0006351">
    <property type="term" value="P:DNA-templated transcription"/>
    <property type="evidence" value="ECO:0007669"/>
    <property type="project" value="TreeGrafter"/>
</dbReference>
<keyword evidence="4" id="KW-0804">Transcription</keyword>
<accession>A0A1H7N6L1</accession>
<dbReference type="FunFam" id="3.40.190.290:FF:000001">
    <property type="entry name" value="Transcriptional regulator, LysR family"/>
    <property type="match status" value="1"/>
</dbReference>
<evidence type="ECO:0000313" key="6">
    <source>
        <dbReference type="EMBL" id="SEL19054.1"/>
    </source>
</evidence>
<dbReference type="Pfam" id="PF00126">
    <property type="entry name" value="HTH_1"/>
    <property type="match status" value="1"/>
</dbReference>
<dbReference type="CDD" id="cd08422">
    <property type="entry name" value="PBP2_CrgA_like"/>
    <property type="match status" value="1"/>
</dbReference>
<name>A0A1H7N6L1_9GAMM</name>
<evidence type="ECO:0000256" key="1">
    <source>
        <dbReference type="ARBA" id="ARBA00009437"/>
    </source>
</evidence>
<dbReference type="Gene3D" id="3.40.190.290">
    <property type="match status" value="1"/>
</dbReference>
<dbReference type="InterPro" id="IPR005119">
    <property type="entry name" value="LysR_subst-bd"/>
</dbReference>
<evidence type="ECO:0000313" key="7">
    <source>
        <dbReference type="Proteomes" id="UP000199256"/>
    </source>
</evidence>
<dbReference type="Gene3D" id="1.10.10.10">
    <property type="entry name" value="Winged helix-like DNA-binding domain superfamily/Winged helix DNA-binding domain"/>
    <property type="match status" value="1"/>
</dbReference>
<dbReference type="AlphaFoldDB" id="A0A1H7N6L1"/>
<dbReference type="OrthoDB" id="8885940at2"/>
<keyword evidence="3 6" id="KW-0238">DNA-binding</keyword>
<dbReference type="SUPFAM" id="SSF53850">
    <property type="entry name" value="Periplasmic binding protein-like II"/>
    <property type="match status" value="1"/>
</dbReference>
<evidence type="ECO:0000256" key="2">
    <source>
        <dbReference type="ARBA" id="ARBA00023015"/>
    </source>
</evidence>
<dbReference type="FunFam" id="1.10.10.10:FF:000001">
    <property type="entry name" value="LysR family transcriptional regulator"/>
    <property type="match status" value="1"/>
</dbReference>
<dbReference type="STRING" id="1396821.SAMN05444515_11127"/>
<dbReference type="PROSITE" id="PS50931">
    <property type="entry name" value="HTH_LYSR"/>
    <property type="match status" value="1"/>
</dbReference>
<gene>
    <name evidence="6" type="ORF">SAMN05444515_11127</name>
</gene>
<dbReference type="EMBL" id="FOAA01000011">
    <property type="protein sequence ID" value="SEL19054.1"/>
    <property type="molecule type" value="Genomic_DNA"/>
</dbReference>
<evidence type="ECO:0000256" key="4">
    <source>
        <dbReference type="ARBA" id="ARBA00023163"/>
    </source>
</evidence>
<dbReference type="GO" id="GO:0043565">
    <property type="term" value="F:sequence-specific DNA binding"/>
    <property type="evidence" value="ECO:0007669"/>
    <property type="project" value="TreeGrafter"/>
</dbReference>
<dbReference type="Proteomes" id="UP000199256">
    <property type="component" value="Unassembled WGS sequence"/>
</dbReference>
<dbReference type="Pfam" id="PF03466">
    <property type="entry name" value="LysR_substrate"/>
    <property type="match status" value="1"/>
</dbReference>
<comment type="similarity">
    <text evidence="1">Belongs to the LysR transcriptional regulatory family.</text>
</comment>
<evidence type="ECO:0000259" key="5">
    <source>
        <dbReference type="PROSITE" id="PS50931"/>
    </source>
</evidence>
<sequence>MKRIDLPDFDLIRALRVFVTVVDAGGFSAASERLGLARGQPSRYVSKLEGHLGTRLMQRTTRRHSLTEAGSAFYPRAAQILQLVDEAEQDLALETDAVRGRLRLSAPVSFGIRHLAPALADFKRAYPAVTLDVTFNDHLVNLVEEGVDLAVRITSSLDPALVARPLATTDRVLCAAPGYLEARGAPGHPHDLVDHECLVYTNEPSSHEWRFRQGREEVAVRVEGSLRSDNGEMLVAGAEAGLGLVLVPRFLVAEALAQGRLVTCLDAWQAPELIVYAVYADRRWLPPRVRALIDFLVGRFAGGV</sequence>
<dbReference type="PANTHER" id="PTHR30537:SF5">
    <property type="entry name" value="HTH-TYPE TRANSCRIPTIONAL ACTIVATOR TTDR-RELATED"/>
    <property type="match status" value="1"/>
</dbReference>
<dbReference type="RefSeq" id="WP_090254022.1">
    <property type="nucleotide sequence ID" value="NZ_FOAA01000011.1"/>
</dbReference>
<dbReference type="SUPFAM" id="SSF46785">
    <property type="entry name" value="Winged helix' DNA-binding domain"/>
    <property type="match status" value="1"/>
</dbReference>
<dbReference type="InterPro" id="IPR000847">
    <property type="entry name" value="LysR_HTH_N"/>
</dbReference>
<dbReference type="InterPro" id="IPR036390">
    <property type="entry name" value="WH_DNA-bd_sf"/>
</dbReference>
<organism evidence="6 7">
    <name type="scientific">Ectothiorhodospira marina</name>
    <dbReference type="NCBI Taxonomy" id="1396821"/>
    <lineage>
        <taxon>Bacteria</taxon>
        <taxon>Pseudomonadati</taxon>
        <taxon>Pseudomonadota</taxon>
        <taxon>Gammaproteobacteria</taxon>
        <taxon>Chromatiales</taxon>
        <taxon>Ectothiorhodospiraceae</taxon>
        <taxon>Ectothiorhodospira</taxon>
    </lineage>
</organism>
<keyword evidence="7" id="KW-1185">Reference proteome</keyword>
<dbReference type="PANTHER" id="PTHR30537">
    <property type="entry name" value="HTH-TYPE TRANSCRIPTIONAL REGULATOR"/>
    <property type="match status" value="1"/>
</dbReference>
<reference evidence="7" key="1">
    <citation type="submission" date="2016-10" db="EMBL/GenBank/DDBJ databases">
        <authorList>
            <person name="Varghese N."/>
            <person name="Submissions S."/>
        </authorList>
    </citation>
    <scope>NUCLEOTIDE SEQUENCE [LARGE SCALE GENOMIC DNA]</scope>
    <source>
        <strain evidence="7">DSM 241</strain>
    </source>
</reference>
<proteinExistence type="inferred from homology"/>